<dbReference type="InterPro" id="IPR036638">
    <property type="entry name" value="HLH_DNA-bd_sf"/>
</dbReference>
<reference evidence="8" key="2">
    <citation type="submission" date="2025-08" db="UniProtKB">
        <authorList>
            <consortium name="RefSeq"/>
        </authorList>
    </citation>
    <scope>IDENTIFICATION</scope>
    <source>
        <strain evidence="8">14028-0561.14</strain>
        <tissue evidence="8">Whole fly</tissue>
    </source>
</reference>
<evidence type="ECO:0000256" key="5">
    <source>
        <dbReference type="ARBA" id="ARBA00023242"/>
    </source>
</evidence>
<dbReference type="GO" id="GO:0032502">
    <property type="term" value="P:developmental process"/>
    <property type="evidence" value="ECO:0007669"/>
    <property type="project" value="TreeGrafter"/>
</dbReference>
<keyword evidence="4" id="KW-0804">Transcription</keyword>
<accession>A0A6P4IPU9</accession>
<dbReference type="Gene3D" id="4.10.280.10">
    <property type="entry name" value="Helix-loop-helix DNA-binding domain"/>
    <property type="match status" value="1"/>
</dbReference>
<reference evidence="7" key="1">
    <citation type="submission" date="2025-05" db="UniProtKB">
        <authorList>
            <consortium name="RefSeq"/>
        </authorList>
    </citation>
    <scope>NUCLEOTIDE SEQUENCE [LARGE SCALE GENOMIC DNA]</scope>
    <source>
        <strain evidence="7">14028-0561.14</strain>
    </source>
</reference>
<gene>
    <name evidence="8" type="primary">Hand</name>
</gene>
<organism evidence="7 8">
    <name type="scientific">Drosophila kikkawai</name>
    <name type="common">Fruit fly</name>
    <dbReference type="NCBI Taxonomy" id="30033"/>
    <lineage>
        <taxon>Eukaryota</taxon>
        <taxon>Metazoa</taxon>
        <taxon>Ecdysozoa</taxon>
        <taxon>Arthropoda</taxon>
        <taxon>Hexapoda</taxon>
        <taxon>Insecta</taxon>
        <taxon>Pterygota</taxon>
        <taxon>Neoptera</taxon>
        <taxon>Endopterygota</taxon>
        <taxon>Diptera</taxon>
        <taxon>Brachycera</taxon>
        <taxon>Muscomorpha</taxon>
        <taxon>Ephydroidea</taxon>
        <taxon>Drosophilidae</taxon>
        <taxon>Drosophila</taxon>
        <taxon>Sophophora</taxon>
    </lineage>
</organism>
<dbReference type="CDD" id="cd11466">
    <property type="entry name" value="bHLH_TS_HAND"/>
    <property type="match status" value="1"/>
</dbReference>
<dbReference type="Proteomes" id="UP001652661">
    <property type="component" value="Chromosome 2L"/>
</dbReference>
<dbReference type="SUPFAM" id="SSF47459">
    <property type="entry name" value="HLH, helix-loop-helix DNA-binding domain"/>
    <property type="match status" value="1"/>
</dbReference>
<sequence length="190" mass="21899">MSKNSMFVGREYSTNIQYYSSVYNASTIFDLKRNAEVKQLIIFISDTESQVQQQIYNQNHVGYAPPSTTRTIKKRNTANKKERRRTQSINNAFSYLREKIPNVPTDTKLSKIKTLKLAILYINYLVNVLDGDQDPKGGFRAELKPINRKICSEKKQQCLKNEIQNVPISAKGRTGWPQDVWASELIPEHN</sequence>
<dbReference type="OrthoDB" id="10055449at2759"/>
<proteinExistence type="predicted"/>
<evidence type="ECO:0000256" key="2">
    <source>
        <dbReference type="ARBA" id="ARBA00023015"/>
    </source>
</evidence>
<evidence type="ECO:0000313" key="8">
    <source>
        <dbReference type="RefSeq" id="XP_017025509.1"/>
    </source>
</evidence>
<keyword evidence="3" id="KW-0238">DNA-binding</keyword>
<dbReference type="PANTHER" id="PTHR23349">
    <property type="entry name" value="BASIC HELIX-LOOP-HELIX TRANSCRIPTION FACTOR, TWIST"/>
    <property type="match status" value="1"/>
</dbReference>
<feature type="domain" description="BHLH" evidence="6">
    <location>
        <begin position="73"/>
        <end position="125"/>
    </location>
</feature>
<dbReference type="PROSITE" id="PS50888">
    <property type="entry name" value="BHLH"/>
    <property type="match status" value="1"/>
</dbReference>
<name>A0A6P4IPU9_DROKI</name>
<evidence type="ECO:0000256" key="1">
    <source>
        <dbReference type="ARBA" id="ARBA00004123"/>
    </source>
</evidence>
<comment type="subcellular location">
    <subcellularLocation>
        <location evidence="1">Nucleus</location>
    </subcellularLocation>
</comment>
<dbReference type="AlphaFoldDB" id="A0A6P4IPU9"/>
<dbReference type="PANTHER" id="PTHR23349:SF68">
    <property type="entry name" value="FI14601P"/>
    <property type="match status" value="1"/>
</dbReference>
<dbReference type="SMART" id="SM00353">
    <property type="entry name" value="HLH"/>
    <property type="match status" value="1"/>
</dbReference>
<evidence type="ECO:0000259" key="6">
    <source>
        <dbReference type="PROSITE" id="PS50888"/>
    </source>
</evidence>
<dbReference type="GO" id="GO:0000977">
    <property type="term" value="F:RNA polymerase II transcription regulatory region sequence-specific DNA binding"/>
    <property type="evidence" value="ECO:0007669"/>
    <property type="project" value="TreeGrafter"/>
</dbReference>
<keyword evidence="2" id="KW-0805">Transcription regulation</keyword>
<keyword evidence="5" id="KW-0539">Nucleus</keyword>
<dbReference type="Pfam" id="PF00010">
    <property type="entry name" value="HLH"/>
    <property type="match status" value="1"/>
</dbReference>
<evidence type="ECO:0000256" key="3">
    <source>
        <dbReference type="ARBA" id="ARBA00023125"/>
    </source>
</evidence>
<dbReference type="GO" id="GO:0005634">
    <property type="term" value="C:nucleus"/>
    <property type="evidence" value="ECO:0007669"/>
    <property type="project" value="UniProtKB-SubCell"/>
</dbReference>
<dbReference type="FunFam" id="4.10.280.10:FF:000010">
    <property type="entry name" value="Scleraxis bHLH transcription factor"/>
    <property type="match status" value="1"/>
</dbReference>
<evidence type="ECO:0000256" key="4">
    <source>
        <dbReference type="ARBA" id="ARBA00023163"/>
    </source>
</evidence>
<dbReference type="InterPro" id="IPR011598">
    <property type="entry name" value="bHLH_dom"/>
</dbReference>
<protein>
    <submittedName>
        <fullName evidence="8">Heart- and neural crest derivatives-expressed protein 2 isoform X1</fullName>
    </submittedName>
</protein>
<evidence type="ECO:0000313" key="7">
    <source>
        <dbReference type="Proteomes" id="UP001652661"/>
    </source>
</evidence>
<dbReference type="InterPro" id="IPR050283">
    <property type="entry name" value="E-box_TF_Regulators"/>
</dbReference>
<dbReference type="GO" id="GO:0046983">
    <property type="term" value="F:protein dimerization activity"/>
    <property type="evidence" value="ECO:0007669"/>
    <property type="project" value="InterPro"/>
</dbReference>
<dbReference type="GO" id="GO:0000981">
    <property type="term" value="F:DNA-binding transcription factor activity, RNA polymerase II-specific"/>
    <property type="evidence" value="ECO:0007669"/>
    <property type="project" value="TreeGrafter"/>
</dbReference>
<keyword evidence="7" id="KW-1185">Reference proteome</keyword>
<dbReference type="RefSeq" id="XP_017025509.1">
    <property type="nucleotide sequence ID" value="XM_017170020.2"/>
</dbReference>